<dbReference type="PhylomeDB" id="B4LQD8"/>
<dbReference type="InterPro" id="IPR010512">
    <property type="entry name" value="DUF1091"/>
</dbReference>
<dbReference type="InParanoid" id="B4LQD8"/>
<evidence type="ECO:0000313" key="1">
    <source>
        <dbReference type="EMBL" id="EDW63388.1"/>
    </source>
</evidence>
<proteinExistence type="predicted"/>
<dbReference type="Proteomes" id="UP000008792">
    <property type="component" value="Unassembled WGS sequence"/>
</dbReference>
<gene>
    <name evidence="1" type="primary">Dvir\GJ13385</name>
    <name evidence="1" type="ORF">Dvir_GJ13385</name>
</gene>
<dbReference type="Pfam" id="PF06477">
    <property type="entry name" value="DUF1091"/>
    <property type="match status" value="1"/>
</dbReference>
<sequence>MIGEFSKVLCEIQDPKIMETFKCHINQTSKKLSSIYTEFKLLQDLTHVTGFYSLAIKHGNKFINYTAQEMNYCEALHMVHKQHLTQMVAVGLRRVSNFPLDCPFKKDNLYYVNGFSIDEKFIPAYMPEFSFKADGTFAFNKRLYARTTIFGSVERK</sequence>
<evidence type="ECO:0000313" key="2">
    <source>
        <dbReference type="Proteomes" id="UP000008792"/>
    </source>
</evidence>
<reference evidence="1 2" key="1">
    <citation type="journal article" date="2007" name="Nature">
        <title>Evolution of genes and genomes on the Drosophila phylogeny.</title>
        <authorList>
            <consortium name="Drosophila 12 Genomes Consortium"/>
            <person name="Clark A.G."/>
            <person name="Eisen M.B."/>
            <person name="Smith D.R."/>
            <person name="Bergman C.M."/>
            <person name="Oliver B."/>
            <person name="Markow T.A."/>
            <person name="Kaufman T.C."/>
            <person name="Kellis M."/>
            <person name="Gelbart W."/>
            <person name="Iyer V.N."/>
            <person name="Pollard D.A."/>
            <person name="Sackton T.B."/>
            <person name="Larracuente A.M."/>
            <person name="Singh N.D."/>
            <person name="Abad J.P."/>
            <person name="Abt D.N."/>
            <person name="Adryan B."/>
            <person name="Aguade M."/>
            <person name="Akashi H."/>
            <person name="Anderson W.W."/>
            <person name="Aquadro C.F."/>
            <person name="Ardell D.H."/>
            <person name="Arguello R."/>
            <person name="Artieri C.G."/>
            <person name="Barbash D.A."/>
            <person name="Barker D."/>
            <person name="Barsanti P."/>
            <person name="Batterham P."/>
            <person name="Batzoglou S."/>
            <person name="Begun D."/>
            <person name="Bhutkar A."/>
            <person name="Blanco E."/>
            <person name="Bosak S.A."/>
            <person name="Bradley R.K."/>
            <person name="Brand A.D."/>
            <person name="Brent M.R."/>
            <person name="Brooks A.N."/>
            <person name="Brown R.H."/>
            <person name="Butlin R.K."/>
            <person name="Caggese C."/>
            <person name="Calvi B.R."/>
            <person name="Bernardo de Carvalho A."/>
            <person name="Caspi A."/>
            <person name="Castrezana S."/>
            <person name="Celniker S.E."/>
            <person name="Chang J.L."/>
            <person name="Chapple C."/>
            <person name="Chatterji S."/>
            <person name="Chinwalla A."/>
            <person name="Civetta A."/>
            <person name="Clifton S.W."/>
            <person name="Comeron J.M."/>
            <person name="Costello J.C."/>
            <person name="Coyne J.A."/>
            <person name="Daub J."/>
            <person name="David R.G."/>
            <person name="Delcher A.L."/>
            <person name="Delehaunty K."/>
            <person name="Do C.B."/>
            <person name="Ebling H."/>
            <person name="Edwards K."/>
            <person name="Eickbush T."/>
            <person name="Evans J.D."/>
            <person name="Filipski A."/>
            <person name="Findeiss S."/>
            <person name="Freyhult E."/>
            <person name="Fulton L."/>
            <person name="Fulton R."/>
            <person name="Garcia A.C."/>
            <person name="Gardiner A."/>
            <person name="Garfield D.A."/>
            <person name="Garvin B.E."/>
            <person name="Gibson G."/>
            <person name="Gilbert D."/>
            <person name="Gnerre S."/>
            <person name="Godfrey J."/>
            <person name="Good R."/>
            <person name="Gotea V."/>
            <person name="Gravely B."/>
            <person name="Greenberg A.J."/>
            <person name="Griffiths-Jones S."/>
            <person name="Gross S."/>
            <person name="Guigo R."/>
            <person name="Gustafson E.A."/>
            <person name="Haerty W."/>
            <person name="Hahn M.W."/>
            <person name="Halligan D.L."/>
            <person name="Halpern A.L."/>
            <person name="Halter G.M."/>
            <person name="Han M.V."/>
            <person name="Heger A."/>
            <person name="Hillier L."/>
            <person name="Hinrichs A.S."/>
            <person name="Holmes I."/>
            <person name="Hoskins R.A."/>
            <person name="Hubisz M.J."/>
            <person name="Hultmark D."/>
            <person name="Huntley M.A."/>
            <person name="Jaffe D.B."/>
            <person name="Jagadeeshan S."/>
            <person name="Jeck W.R."/>
            <person name="Johnson J."/>
            <person name="Jones C.D."/>
            <person name="Jordan W.C."/>
            <person name="Karpen G.H."/>
            <person name="Kataoka E."/>
            <person name="Keightley P.D."/>
            <person name="Kheradpour P."/>
            <person name="Kirkness E.F."/>
            <person name="Koerich L.B."/>
            <person name="Kristiansen K."/>
            <person name="Kudrna D."/>
            <person name="Kulathinal R.J."/>
            <person name="Kumar S."/>
            <person name="Kwok R."/>
            <person name="Lander E."/>
            <person name="Langley C.H."/>
            <person name="Lapoint R."/>
            <person name="Lazzaro B.P."/>
            <person name="Lee S.J."/>
            <person name="Levesque L."/>
            <person name="Li R."/>
            <person name="Lin C.F."/>
            <person name="Lin M.F."/>
            <person name="Lindblad-Toh K."/>
            <person name="Llopart A."/>
            <person name="Long M."/>
            <person name="Low L."/>
            <person name="Lozovsky E."/>
            <person name="Lu J."/>
            <person name="Luo M."/>
            <person name="Machado C.A."/>
            <person name="Makalowski W."/>
            <person name="Marzo M."/>
            <person name="Matsuda M."/>
            <person name="Matzkin L."/>
            <person name="McAllister B."/>
            <person name="McBride C.S."/>
            <person name="McKernan B."/>
            <person name="McKernan K."/>
            <person name="Mendez-Lago M."/>
            <person name="Minx P."/>
            <person name="Mollenhauer M.U."/>
            <person name="Montooth K."/>
            <person name="Mount S.M."/>
            <person name="Mu X."/>
            <person name="Myers E."/>
            <person name="Negre B."/>
            <person name="Newfeld S."/>
            <person name="Nielsen R."/>
            <person name="Noor M.A."/>
            <person name="O'Grady P."/>
            <person name="Pachter L."/>
            <person name="Papaceit M."/>
            <person name="Parisi M.J."/>
            <person name="Parisi M."/>
            <person name="Parts L."/>
            <person name="Pedersen J.S."/>
            <person name="Pesole G."/>
            <person name="Phillippy A.M."/>
            <person name="Ponting C.P."/>
            <person name="Pop M."/>
            <person name="Porcelli D."/>
            <person name="Powell J.R."/>
            <person name="Prohaska S."/>
            <person name="Pruitt K."/>
            <person name="Puig M."/>
            <person name="Quesneville H."/>
            <person name="Ram K.R."/>
            <person name="Rand D."/>
            <person name="Rasmussen M.D."/>
            <person name="Reed L.K."/>
            <person name="Reenan R."/>
            <person name="Reily A."/>
            <person name="Remington K.A."/>
            <person name="Rieger T.T."/>
            <person name="Ritchie M.G."/>
            <person name="Robin C."/>
            <person name="Rogers Y.H."/>
            <person name="Rohde C."/>
            <person name="Rozas J."/>
            <person name="Rubenfield M.J."/>
            <person name="Ruiz A."/>
            <person name="Russo S."/>
            <person name="Salzberg S.L."/>
            <person name="Sanchez-Gracia A."/>
            <person name="Saranga D.J."/>
            <person name="Sato H."/>
            <person name="Schaeffer S.W."/>
            <person name="Schatz M.C."/>
            <person name="Schlenke T."/>
            <person name="Schwartz R."/>
            <person name="Segarra C."/>
            <person name="Singh R.S."/>
            <person name="Sirot L."/>
            <person name="Sirota M."/>
            <person name="Sisneros N.B."/>
            <person name="Smith C.D."/>
            <person name="Smith T.F."/>
            <person name="Spieth J."/>
            <person name="Stage D.E."/>
            <person name="Stark A."/>
            <person name="Stephan W."/>
            <person name="Strausberg R.L."/>
            <person name="Strempel S."/>
            <person name="Sturgill D."/>
            <person name="Sutton G."/>
            <person name="Sutton G.G."/>
            <person name="Tao W."/>
            <person name="Teichmann S."/>
            <person name="Tobari Y.N."/>
            <person name="Tomimura Y."/>
            <person name="Tsolas J.M."/>
            <person name="Valente V.L."/>
            <person name="Venter E."/>
            <person name="Venter J.C."/>
            <person name="Vicario S."/>
            <person name="Vieira F.G."/>
            <person name="Vilella A.J."/>
            <person name="Villasante A."/>
            <person name="Walenz B."/>
            <person name="Wang J."/>
            <person name="Wasserman M."/>
            <person name="Watts T."/>
            <person name="Wilson D."/>
            <person name="Wilson R.K."/>
            <person name="Wing R.A."/>
            <person name="Wolfner M.F."/>
            <person name="Wong A."/>
            <person name="Wong G.K."/>
            <person name="Wu C.I."/>
            <person name="Wu G."/>
            <person name="Yamamoto D."/>
            <person name="Yang H.P."/>
            <person name="Yang S.P."/>
            <person name="Yorke J.A."/>
            <person name="Yoshida K."/>
            <person name="Zdobnov E."/>
            <person name="Zhang P."/>
            <person name="Zhang Y."/>
            <person name="Zimin A.V."/>
            <person name="Baldwin J."/>
            <person name="Abdouelleil A."/>
            <person name="Abdulkadir J."/>
            <person name="Abebe A."/>
            <person name="Abera B."/>
            <person name="Abreu J."/>
            <person name="Acer S.C."/>
            <person name="Aftuck L."/>
            <person name="Alexander A."/>
            <person name="An P."/>
            <person name="Anderson E."/>
            <person name="Anderson S."/>
            <person name="Arachi H."/>
            <person name="Azer M."/>
            <person name="Bachantsang P."/>
            <person name="Barry A."/>
            <person name="Bayul T."/>
            <person name="Berlin A."/>
            <person name="Bessette D."/>
            <person name="Bloom T."/>
            <person name="Blye J."/>
            <person name="Boguslavskiy L."/>
            <person name="Bonnet C."/>
            <person name="Boukhgalter B."/>
            <person name="Bourzgui I."/>
            <person name="Brown A."/>
            <person name="Cahill P."/>
            <person name="Channer S."/>
            <person name="Cheshatsang Y."/>
            <person name="Chuda L."/>
            <person name="Citroen M."/>
            <person name="Collymore A."/>
            <person name="Cooke P."/>
            <person name="Costello M."/>
            <person name="D'Aco K."/>
            <person name="Daza R."/>
            <person name="De Haan G."/>
            <person name="DeGray S."/>
            <person name="DeMaso C."/>
            <person name="Dhargay N."/>
            <person name="Dooley K."/>
            <person name="Dooley E."/>
            <person name="Doricent M."/>
            <person name="Dorje P."/>
            <person name="Dorjee K."/>
            <person name="Dupes A."/>
            <person name="Elong R."/>
            <person name="Falk J."/>
            <person name="Farina A."/>
            <person name="Faro S."/>
            <person name="Ferguson D."/>
            <person name="Fisher S."/>
            <person name="Foley C.D."/>
            <person name="Franke A."/>
            <person name="Friedrich D."/>
            <person name="Gadbois L."/>
            <person name="Gearin G."/>
            <person name="Gearin C.R."/>
            <person name="Giannoukos G."/>
            <person name="Goode T."/>
            <person name="Graham J."/>
            <person name="Grandbois E."/>
            <person name="Grewal S."/>
            <person name="Gyaltsen K."/>
            <person name="Hafez N."/>
            <person name="Hagos B."/>
            <person name="Hall J."/>
            <person name="Henson C."/>
            <person name="Hollinger A."/>
            <person name="Honan T."/>
            <person name="Huard M.D."/>
            <person name="Hughes L."/>
            <person name="Hurhula B."/>
            <person name="Husby M.E."/>
            <person name="Kamat A."/>
            <person name="Kanga B."/>
            <person name="Kashin S."/>
            <person name="Khazanovich D."/>
            <person name="Kisner P."/>
            <person name="Lance K."/>
            <person name="Lara M."/>
            <person name="Lee W."/>
            <person name="Lennon N."/>
            <person name="Letendre F."/>
            <person name="LeVine R."/>
            <person name="Lipovsky A."/>
            <person name="Liu X."/>
            <person name="Liu J."/>
            <person name="Liu S."/>
            <person name="Lokyitsang T."/>
            <person name="Lokyitsang Y."/>
            <person name="Lubonja R."/>
            <person name="Lui A."/>
            <person name="MacDonald P."/>
            <person name="Magnisalis V."/>
            <person name="Maru K."/>
            <person name="Matthews C."/>
            <person name="McCusker W."/>
            <person name="McDonough S."/>
            <person name="Mehta T."/>
            <person name="Meldrim J."/>
            <person name="Meneus L."/>
            <person name="Mihai O."/>
            <person name="Mihalev A."/>
            <person name="Mihova T."/>
            <person name="Mittelman R."/>
            <person name="Mlenga V."/>
            <person name="Montmayeur A."/>
            <person name="Mulrain L."/>
            <person name="Navidi A."/>
            <person name="Naylor J."/>
            <person name="Negash T."/>
            <person name="Nguyen T."/>
            <person name="Nguyen N."/>
            <person name="Nicol R."/>
            <person name="Norbu C."/>
            <person name="Norbu N."/>
            <person name="Novod N."/>
            <person name="O'Neill B."/>
            <person name="Osman S."/>
            <person name="Markiewicz E."/>
            <person name="Oyono O.L."/>
            <person name="Patti C."/>
            <person name="Phunkhang P."/>
            <person name="Pierre F."/>
            <person name="Priest M."/>
            <person name="Raghuraman S."/>
            <person name="Rege F."/>
            <person name="Reyes R."/>
            <person name="Rise C."/>
            <person name="Rogov P."/>
            <person name="Ross K."/>
            <person name="Ryan E."/>
            <person name="Settipalli S."/>
            <person name="Shea T."/>
            <person name="Sherpa N."/>
            <person name="Shi L."/>
            <person name="Shih D."/>
            <person name="Sparrow T."/>
            <person name="Spaulding J."/>
            <person name="Stalker J."/>
            <person name="Stange-Thomann N."/>
            <person name="Stavropoulos S."/>
            <person name="Stone C."/>
            <person name="Strader C."/>
            <person name="Tesfaye S."/>
            <person name="Thomson T."/>
            <person name="Thoulutsang Y."/>
            <person name="Thoulutsang D."/>
            <person name="Topham K."/>
            <person name="Topping I."/>
            <person name="Tsamla T."/>
            <person name="Vassiliev H."/>
            <person name="Vo A."/>
            <person name="Wangchuk T."/>
            <person name="Wangdi T."/>
            <person name="Weiand M."/>
            <person name="Wilkinson J."/>
            <person name="Wilson A."/>
            <person name="Yadav S."/>
            <person name="Young G."/>
            <person name="Yu Q."/>
            <person name="Zembek L."/>
            <person name="Zhong D."/>
            <person name="Zimmer A."/>
            <person name="Zwirko Z."/>
            <person name="Jaffe D.B."/>
            <person name="Alvarez P."/>
            <person name="Brockman W."/>
            <person name="Butler J."/>
            <person name="Chin C."/>
            <person name="Gnerre S."/>
            <person name="Grabherr M."/>
            <person name="Kleber M."/>
            <person name="Mauceli E."/>
            <person name="MacCallum I."/>
        </authorList>
    </citation>
    <scope>NUCLEOTIDE SEQUENCE [LARGE SCALE GENOMIC DNA]</scope>
    <source>
        <strain evidence="2">Tucson 15010-1051.87</strain>
    </source>
</reference>
<accession>B4LQD8</accession>
<keyword evidence="2" id="KW-1185">Reference proteome</keyword>
<dbReference type="eggNOG" id="ENOG502T9E6">
    <property type="taxonomic scope" value="Eukaryota"/>
</dbReference>
<name>B4LQD8_DROVI</name>
<dbReference type="EMBL" id="CH940649">
    <property type="protein sequence ID" value="EDW63388.1"/>
    <property type="molecule type" value="Genomic_DNA"/>
</dbReference>
<dbReference type="AlphaFoldDB" id="B4LQD8"/>
<dbReference type="SMART" id="SM00697">
    <property type="entry name" value="DM8"/>
    <property type="match status" value="1"/>
</dbReference>
<protein>
    <submittedName>
        <fullName evidence="1">Uncharacterized protein</fullName>
    </submittedName>
</protein>
<dbReference type="PANTHER" id="PTHR20898:SF0">
    <property type="entry name" value="DAEDALUS ON 3-RELATED"/>
    <property type="match status" value="1"/>
</dbReference>
<organism evidence="1 2">
    <name type="scientific">Drosophila virilis</name>
    <name type="common">Fruit fly</name>
    <dbReference type="NCBI Taxonomy" id="7244"/>
    <lineage>
        <taxon>Eukaryota</taxon>
        <taxon>Metazoa</taxon>
        <taxon>Ecdysozoa</taxon>
        <taxon>Arthropoda</taxon>
        <taxon>Hexapoda</taxon>
        <taxon>Insecta</taxon>
        <taxon>Pterygota</taxon>
        <taxon>Neoptera</taxon>
        <taxon>Endopterygota</taxon>
        <taxon>Diptera</taxon>
        <taxon>Brachycera</taxon>
        <taxon>Muscomorpha</taxon>
        <taxon>Ephydroidea</taxon>
        <taxon>Drosophilidae</taxon>
        <taxon>Drosophila</taxon>
    </lineage>
</organism>
<dbReference type="OMA" id="ECLNYMP"/>
<dbReference type="PANTHER" id="PTHR20898">
    <property type="entry name" value="DAEDALUS ON 3-RELATED-RELATED"/>
    <property type="match status" value="1"/>
</dbReference>
<dbReference type="KEGG" id="dvi:6628810"/>
<dbReference type="HOGENOM" id="CLU_1671196_0_0_1"/>
<dbReference type="OrthoDB" id="8040949at2759"/>